<feature type="region of interest" description="Disordered" evidence="1">
    <location>
        <begin position="211"/>
        <end position="279"/>
    </location>
</feature>
<dbReference type="AlphaFoldDB" id="A0A2H0BHE8"/>
<reference evidence="3 4" key="1">
    <citation type="submission" date="2017-09" db="EMBL/GenBank/DDBJ databases">
        <title>Depth-based differentiation of microbial function through sediment-hosted aquifers and enrichment of novel symbionts in the deep terrestrial subsurface.</title>
        <authorList>
            <person name="Probst A.J."/>
            <person name="Ladd B."/>
            <person name="Jarett J.K."/>
            <person name="Geller-Mcgrath D.E."/>
            <person name="Sieber C.M."/>
            <person name="Emerson J.B."/>
            <person name="Anantharaman K."/>
            <person name="Thomas B.C."/>
            <person name="Malmstrom R."/>
            <person name="Stieglmeier M."/>
            <person name="Klingl A."/>
            <person name="Woyke T."/>
            <person name="Ryan C.M."/>
            <person name="Banfield J.F."/>
        </authorList>
    </citation>
    <scope>NUCLEOTIDE SEQUENCE [LARGE SCALE GENOMIC DNA]</scope>
    <source>
        <strain evidence="3">CG22_combo_CG10-13_8_21_14_all_39_12</strain>
    </source>
</reference>
<feature type="transmembrane region" description="Helical" evidence="2">
    <location>
        <begin position="288"/>
        <end position="306"/>
    </location>
</feature>
<keyword evidence="2" id="KW-0472">Membrane</keyword>
<feature type="compositionally biased region" description="Acidic residues" evidence="1">
    <location>
        <begin position="34"/>
        <end position="48"/>
    </location>
</feature>
<evidence type="ECO:0000256" key="2">
    <source>
        <dbReference type="SAM" id="Phobius"/>
    </source>
</evidence>
<sequence length="309" mass="32260">MDEQENNLPQAEDTSTNTISSDLTPKPDKTISDQEVDDLLAELDDEATETTTEVPTDSSFDTEMPLDTDSEIGLKDPDLSSFDPDEDLTNTELPDEDTPVDTPVPEDIPAPPQPDSSGTGTSNKKNIIILTAITAILLLILGGAIWWFFLRDSSQTTPTPTPTPSIAVNPTDEPTAQTHLECRFGLCVEVPGAGNNFCSSSFDCEQGGAQLTATPTSGAPTPGPTGASTPTAAPTTEPTSAPTATGTLAPTKVPTATSTPTPTSAESSTVTPTPLAASLPESGTVETTLFVTFLSILFMATGIVAYRKR</sequence>
<feature type="region of interest" description="Disordered" evidence="1">
    <location>
        <begin position="1"/>
        <end position="122"/>
    </location>
</feature>
<evidence type="ECO:0000313" key="3">
    <source>
        <dbReference type="EMBL" id="PIP56438.1"/>
    </source>
</evidence>
<dbReference type="EMBL" id="PCSU01000053">
    <property type="protein sequence ID" value="PIP56438.1"/>
    <property type="molecule type" value="Genomic_DNA"/>
</dbReference>
<evidence type="ECO:0000313" key="4">
    <source>
        <dbReference type="Proteomes" id="UP000228495"/>
    </source>
</evidence>
<protein>
    <recommendedName>
        <fullName evidence="5">Gram-positive cocci surface proteins LPxTG domain-containing protein</fullName>
    </recommendedName>
</protein>
<keyword evidence="2" id="KW-0812">Transmembrane</keyword>
<evidence type="ECO:0008006" key="5">
    <source>
        <dbReference type="Google" id="ProtNLM"/>
    </source>
</evidence>
<keyword evidence="2" id="KW-1133">Transmembrane helix</keyword>
<organism evidence="3 4">
    <name type="scientific">candidate division WWE3 bacterium CG22_combo_CG10-13_8_21_14_all_39_12</name>
    <dbReference type="NCBI Taxonomy" id="1975094"/>
    <lineage>
        <taxon>Bacteria</taxon>
        <taxon>Katanobacteria</taxon>
    </lineage>
</organism>
<feature type="compositionally biased region" description="Polar residues" evidence="1">
    <location>
        <begin position="1"/>
        <end position="23"/>
    </location>
</feature>
<name>A0A2H0BHE8_UNCKA</name>
<feature type="compositionally biased region" description="Acidic residues" evidence="1">
    <location>
        <begin position="83"/>
        <end position="99"/>
    </location>
</feature>
<gene>
    <name evidence="3" type="ORF">COX05_02940</name>
</gene>
<accession>A0A2H0BHE8</accession>
<evidence type="ECO:0000256" key="1">
    <source>
        <dbReference type="SAM" id="MobiDB-lite"/>
    </source>
</evidence>
<dbReference type="Proteomes" id="UP000228495">
    <property type="component" value="Unassembled WGS sequence"/>
</dbReference>
<proteinExistence type="predicted"/>
<feature type="compositionally biased region" description="Low complexity" evidence="1">
    <location>
        <begin position="212"/>
        <end position="274"/>
    </location>
</feature>
<feature type="transmembrane region" description="Helical" evidence="2">
    <location>
        <begin position="127"/>
        <end position="149"/>
    </location>
</feature>
<comment type="caution">
    <text evidence="3">The sequence shown here is derived from an EMBL/GenBank/DDBJ whole genome shotgun (WGS) entry which is preliminary data.</text>
</comment>